<accession>S9QKU3</accession>
<dbReference type="NCBIfam" id="TIGR01892">
    <property type="entry name" value="AcOrn-deacetyl"/>
    <property type="match status" value="1"/>
</dbReference>
<evidence type="ECO:0000256" key="2">
    <source>
        <dbReference type="ARBA" id="ARBA00005691"/>
    </source>
</evidence>
<name>S9QKU3_9RHOB</name>
<dbReference type="GO" id="GO:0008777">
    <property type="term" value="F:acetylornithine deacetylase activity"/>
    <property type="evidence" value="ECO:0007669"/>
    <property type="project" value="UniProtKB-EC"/>
</dbReference>
<dbReference type="PANTHER" id="PTHR43808">
    <property type="entry name" value="ACETYLORNITHINE DEACETYLASE"/>
    <property type="match status" value="1"/>
</dbReference>
<dbReference type="GO" id="GO:0046872">
    <property type="term" value="F:metal ion binding"/>
    <property type="evidence" value="ECO:0007669"/>
    <property type="project" value="UniProtKB-KW"/>
</dbReference>
<dbReference type="PANTHER" id="PTHR43808:SF31">
    <property type="entry name" value="N-ACETYL-L-CITRULLINE DEACETYLASE"/>
    <property type="match status" value="1"/>
</dbReference>
<dbReference type="InterPro" id="IPR002933">
    <property type="entry name" value="Peptidase_M20"/>
</dbReference>
<dbReference type="InterPro" id="IPR036264">
    <property type="entry name" value="Bact_exopeptidase_dim_dom"/>
</dbReference>
<dbReference type="HOGENOM" id="CLU_021802_2_4_5"/>
<dbReference type="CDD" id="cd03894">
    <property type="entry name" value="M20_ArgE"/>
    <property type="match status" value="1"/>
</dbReference>
<dbReference type="Proteomes" id="UP000015351">
    <property type="component" value="Unassembled WGS sequence"/>
</dbReference>
<dbReference type="EMBL" id="AONI01000009">
    <property type="protein sequence ID" value="EPX80213.1"/>
    <property type="molecule type" value="Genomic_DNA"/>
</dbReference>
<dbReference type="EC" id="3.5.1.16" evidence="11"/>
<evidence type="ECO:0000256" key="5">
    <source>
        <dbReference type="ARBA" id="ARBA00022605"/>
    </source>
</evidence>
<evidence type="ECO:0000256" key="6">
    <source>
        <dbReference type="ARBA" id="ARBA00022723"/>
    </source>
</evidence>
<dbReference type="RefSeq" id="WP_021100119.1">
    <property type="nucleotide sequence ID" value="NZ_KE557306.1"/>
</dbReference>
<evidence type="ECO:0000256" key="9">
    <source>
        <dbReference type="ARBA" id="ARBA00023285"/>
    </source>
</evidence>
<dbReference type="Pfam" id="PF07687">
    <property type="entry name" value="M20_dimer"/>
    <property type="match status" value="1"/>
</dbReference>
<dbReference type="GO" id="GO:0006526">
    <property type="term" value="P:L-arginine biosynthetic process"/>
    <property type="evidence" value="ECO:0007669"/>
    <property type="project" value="UniProtKB-KW"/>
</dbReference>
<dbReference type="Gene3D" id="3.40.630.10">
    <property type="entry name" value="Zn peptidases"/>
    <property type="match status" value="1"/>
</dbReference>
<dbReference type="SUPFAM" id="SSF55031">
    <property type="entry name" value="Bacterial exopeptidase dimerisation domain"/>
    <property type="match status" value="1"/>
</dbReference>
<comment type="cofactor">
    <cofactor evidence="1">
        <name>Zn(2+)</name>
        <dbReference type="ChEBI" id="CHEBI:29105"/>
    </cofactor>
</comment>
<dbReference type="InterPro" id="IPR011650">
    <property type="entry name" value="Peptidase_M20_dimer"/>
</dbReference>
<gene>
    <name evidence="11" type="ORF">thalar_01552</name>
</gene>
<dbReference type="STRING" id="1123360.thalar_01552"/>
<keyword evidence="8" id="KW-0862">Zinc</keyword>
<dbReference type="InterPro" id="IPR010169">
    <property type="entry name" value="AcOrn-deacetyl"/>
</dbReference>
<dbReference type="NCBIfam" id="NF005710">
    <property type="entry name" value="PRK07522.1"/>
    <property type="match status" value="1"/>
</dbReference>
<keyword evidence="7 11" id="KW-0378">Hydrolase</keyword>
<evidence type="ECO:0000313" key="11">
    <source>
        <dbReference type="EMBL" id="EPX80213.1"/>
    </source>
</evidence>
<dbReference type="OrthoDB" id="9809784at2"/>
<dbReference type="InterPro" id="IPR050072">
    <property type="entry name" value="Peptidase_M20A"/>
</dbReference>
<dbReference type="SUPFAM" id="SSF53187">
    <property type="entry name" value="Zn-dependent exopeptidases"/>
    <property type="match status" value="1"/>
</dbReference>
<dbReference type="Pfam" id="PF01546">
    <property type="entry name" value="Peptidase_M20"/>
    <property type="match status" value="1"/>
</dbReference>
<evidence type="ECO:0000256" key="3">
    <source>
        <dbReference type="ARBA" id="ARBA00022490"/>
    </source>
</evidence>
<keyword evidence="4" id="KW-0055">Arginine biosynthesis</keyword>
<dbReference type="PROSITE" id="PS00759">
    <property type="entry name" value="ARGE_DAPE_CPG2_2"/>
    <property type="match status" value="1"/>
</dbReference>
<dbReference type="Gene3D" id="3.30.70.360">
    <property type="match status" value="1"/>
</dbReference>
<evidence type="ECO:0000313" key="12">
    <source>
        <dbReference type="Proteomes" id="UP000015351"/>
    </source>
</evidence>
<dbReference type="InterPro" id="IPR001261">
    <property type="entry name" value="ArgE/DapE_CS"/>
</dbReference>
<keyword evidence="6" id="KW-0479">Metal-binding</keyword>
<dbReference type="PATRIC" id="fig|1123360.3.peg.1539"/>
<protein>
    <submittedName>
        <fullName evidence="11">Acetylornithine deacetylase</fullName>
        <ecNumber evidence="11">3.5.1.16</ecNumber>
    </submittedName>
</protein>
<organism evidence="11 12">
    <name type="scientific">Litoreibacter arenae DSM 19593</name>
    <dbReference type="NCBI Taxonomy" id="1123360"/>
    <lineage>
        <taxon>Bacteria</taxon>
        <taxon>Pseudomonadati</taxon>
        <taxon>Pseudomonadota</taxon>
        <taxon>Alphaproteobacteria</taxon>
        <taxon>Rhodobacterales</taxon>
        <taxon>Roseobacteraceae</taxon>
        <taxon>Litoreibacter</taxon>
    </lineage>
</organism>
<feature type="domain" description="Peptidase M20 dimerisation" evidence="10">
    <location>
        <begin position="172"/>
        <end position="282"/>
    </location>
</feature>
<reference evidence="12" key="1">
    <citation type="journal article" date="2013" name="Stand. Genomic Sci.">
        <title>Genome sequence of the Litoreibacter arenae type strain (DSM 19593(T)), a member of the Roseobacter clade isolated from sea sand.</title>
        <authorList>
            <person name="Riedel T."/>
            <person name="Fiebig A."/>
            <person name="Petersen J."/>
            <person name="Gronow S."/>
            <person name="Kyrpides N.C."/>
            <person name="Goker M."/>
            <person name="Klenk H.P."/>
        </authorList>
    </citation>
    <scope>NUCLEOTIDE SEQUENCE [LARGE SCALE GENOMIC DNA]</scope>
    <source>
        <strain evidence="12">DSM 19593</strain>
    </source>
</reference>
<comment type="similarity">
    <text evidence="2">Belongs to the peptidase M20A family. ArgE subfamily.</text>
</comment>
<evidence type="ECO:0000256" key="1">
    <source>
        <dbReference type="ARBA" id="ARBA00001947"/>
    </source>
</evidence>
<keyword evidence="3" id="KW-0963">Cytoplasm</keyword>
<proteinExistence type="inferred from homology"/>
<sequence>MIEQTTDILSDLIAFPTVSADSNLEMIAYLATRLEDCGARVEVLLDERGQKANLFATLGPDGDGGIVLSGHTDVVPVTDQDWSSDPFRLWKQDGLLFGRGTCDMKGFIAATLAMAPRYAQGTLNRPLHFAFTYDEETGCIGAQNLAQTLIDREIKPAIAIIGEPTSMRIIEGHKGCCEYSTHFQGLEGHGSAPHLGVNAVEYAARYVGRLLDLRDELKSRYPENSRFDPPWTTLNVGALNGGTVHNVIAPKAQVDWDLRPVQASDAAFVKAQVKAYCDDVLLPAMRAVYPDASIETEVVGEVAGLTPTDDNEALQILSALTGANGADVVAFGTEAGVFQALGMDVVVCGPGSIEQAHKADEFVAVDQLAQCLTMLEKLGDKLSAPVDG</sequence>
<evidence type="ECO:0000256" key="8">
    <source>
        <dbReference type="ARBA" id="ARBA00022833"/>
    </source>
</evidence>
<comment type="caution">
    <text evidence="11">The sequence shown here is derived from an EMBL/GenBank/DDBJ whole genome shotgun (WGS) entry which is preliminary data.</text>
</comment>
<evidence type="ECO:0000259" key="10">
    <source>
        <dbReference type="Pfam" id="PF07687"/>
    </source>
</evidence>
<evidence type="ECO:0000256" key="7">
    <source>
        <dbReference type="ARBA" id="ARBA00022801"/>
    </source>
</evidence>
<dbReference type="eggNOG" id="COG0624">
    <property type="taxonomic scope" value="Bacteria"/>
</dbReference>
<keyword evidence="9" id="KW-0170">Cobalt</keyword>
<evidence type="ECO:0000256" key="4">
    <source>
        <dbReference type="ARBA" id="ARBA00022571"/>
    </source>
</evidence>
<keyword evidence="12" id="KW-1185">Reference proteome</keyword>
<dbReference type="AlphaFoldDB" id="S9QKU3"/>
<keyword evidence="5" id="KW-0028">Amino-acid biosynthesis</keyword>